<dbReference type="CDD" id="cd16148">
    <property type="entry name" value="sulfatase_like"/>
    <property type="match status" value="1"/>
</dbReference>
<feature type="domain" description="Sulfatase N-terminal" evidence="3">
    <location>
        <begin position="4"/>
        <end position="345"/>
    </location>
</feature>
<keyword evidence="5" id="KW-1185">Reference proteome</keyword>
<feature type="region of interest" description="Disordered" evidence="2">
    <location>
        <begin position="459"/>
        <end position="480"/>
    </location>
</feature>
<keyword evidence="4" id="KW-0378">Hydrolase</keyword>
<evidence type="ECO:0000313" key="5">
    <source>
        <dbReference type="Proteomes" id="UP000466535"/>
    </source>
</evidence>
<dbReference type="GO" id="GO:0004065">
    <property type="term" value="F:arylsulfatase activity"/>
    <property type="evidence" value="ECO:0007669"/>
    <property type="project" value="TreeGrafter"/>
</dbReference>
<dbReference type="SUPFAM" id="SSF53649">
    <property type="entry name" value="Alkaline phosphatase-like"/>
    <property type="match status" value="1"/>
</dbReference>
<proteinExistence type="inferred from homology"/>
<sequence length="480" mass="54208">MNSPNIVLIVMDTARADTVNLLNEQTPMSELAQLTHDGVTFPMAHANAPWTLPSHGTIFSGHYPSVHQSHAARKLFDHEPTLAQLLRQNGYRTVAVSNNTWISGEFGFDRGFDEFYATWQLFQDGVDFGDIAQTESGTFNQIQSIAQKFTGNPIKNLANLIYGRFLRKRDDDGAKRTNSIVSDHIGEWLSDEPLFLFINYLEPHLEYHPPDRLTKQYLPDGATLAEAKRVNQDAWKYITGEVEMTQRDFAILRGLYRAELAYLDGRIAELRSQFEKRGVAEETVFIITGDHGENIGEHGLMDHQYSLHETLLNVPLLISGPNFPDDEIVEKPVGLVDIAPTILEIGDAPVPEDAPGHSLVSAESIPDDRLLFAEYLAPQPDIETLQSQYNCTNDVHTYDRRLRSVIQNEWKYIHGSDGSEWLFNLEDGESKTHIGQYPEKKDHLAAVLDSWIDELPETNSEVASMSESTEQRLEDLGYLQ</sequence>
<dbReference type="InterPro" id="IPR050738">
    <property type="entry name" value="Sulfatase"/>
</dbReference>
<dbReference type="GO" id="GO:0016740">
    <property type="term" value="F:transferase activity"/>
    <property type="evidence" value="ECO:0007669"/>
    <property type="project" value="UniProtKB-KW"/>
</dbReference>
<dbReference type="EMBL" id="WUUT01000001">
    <property type="protein sequence ID" value="MXR50420.1"/>
    <property type="molecule type" value="Genomic_DNA"/>
</dbReference>
<name>A0A6B0T6C2_9EURY</name>
<comment type="similarity">
    <text evidence="1">Belongs to the sulfatase family.</text>
</comment>
<evidence type="ECO:0000256" key="1">
    <source>
        <dbReference type="ARBA" id="ARBA00008779"/>
    </source>
</evidence>
<evidence type="ECO:0000313" key="4">
    <source>
        <dbReference type="EMBL" id="MXR50420.1"/>
    </source>
</evidence>
<dbReference type="Gene3D" id="3.40.720.10">
    <property type="entry name" value="Alkaline Phosphatase, subunit A"/>
    <property type="match status" value="1"/>
</dbReference>
<dbReference type="PANTHER" id="PTHR42693:SF33">
    <property type="entry name" value="ARYLSULFATASE"/>
    <property type="match status" value="1"/>
</dbReference>
<evidence type="ECO:0000256" key="2">
    <source>
        <dbReference type="SAM" id="MobiDB-lite"/>
    </source>
</evidence>
<dbReference type="InterPro" id="IPR017850">
    <property type="entry name" value="Alkaline_phosphatase_core_sf"/>
</dbReference>
<feature type="compositionally biased region" description="Basic and acidic residues" evidence="2">
    <location>
        <begin position="469"/>
        <end position="480"/>
    </location>
</feature>
<dbReference type="Pfam" id="PF00884">
    <property type="entry name" value="Sulfatase"/>
    <property type="match status" value="1"/>
</dbReference>
<keyword evidence="4" id="KW-0808">Transferase</keyword>
<accession>A0A6B0T6C2</accession>
<dbReference type="PANTHER" id="PTHR42693">
    <property type="entry name" value="ARYLSULFATASE FAMILY MEMBER"/>
    <property type="match status" value="1"/>
</dbReference>
<dbReference type="InterPro" id="IPR000917">
    <property type="entry name" value="Sulfatase_N"/>
</dbReference>
<reference evidence="4 5" key="1">
    <citation type="submission" date="2019-12" db="EMBL/GenBank/DDBJ databases">
        <title>Isolation and characterization of three novel carbon monoxide-oxidizing members of Halobacteria from salione crusts and soils.</title>
        <authorList>
            <person name="Myers M.R."/>
            <person name="King G.M."/>
        </authorList>
    </citation>
    <scope>NUCLEOTIDE SEQUENCE [LARGE SCALE GENOMIC DNA]</scope>
    <source>
        <strain evidence="4 5">WSH3</strain>
    </source>
</reference>
<comment type="caution">
    <text evidence="4">The sequence shown here is derived from an EMBL/GenBank/DDBJ whole genome shotgun (WGS) entry which is preliminary data.</text>
</comment>
<dbReference type="RefSeq" id="WP_159762549.1">
    <property type="nucleotide sequence ID" value="NZ_WUUT01000001.1"/>
</dbReference>
<protein>
    <submittedName>
        <fullName evidence="4">Sulfatase-like hydrolase/transferase</fullName>
    </submittedName>
</protein>
<feature type="compositionally biased region" description="Polar residues" evidence="2">
    <location>
        <begin position="459"/>
        <end position="468"/>
    </location>
</feature>
<gene>
    <name evidence="4" type="ORF">GRX03_02205</name>
</gene>
<evidence type="ECO:0000259" key="3">
    <source>
        <dbReference type="Pfam" id="PF00884"/>
    </source>
</evidence>
<organism evidence="4 5">
    <name type="scientific">Halovenus carboxidivorans</name>
    <dbReference type="NCBI Taxonomy" id="2692199"/>
    <lineage>
        <taxon>Archaea</taxon>
        <taxon>Methanobacteriati</taxon>
        <taxon>Methanobacteriota</taxon>
        <taxon>Stenosarchaea group</taxon>
        <taxon>Halobacteria</taxon>
        <taxon>Halobacteriales</taxon>
        <taxon>Haloarculaceae</taxon>
        <taxon>Halovenus</taxon>
    </lineage>
</organism>
<dbReference type="OrthoDB" id="102174at2157"/>
<dbReference type="AlphaFoldDB" id="A0A6B0T6C2"/>
<dbReference type="Proteomes" id="UP000466535">
    <property type="component" value="Unassembled WGS sequence"/>
</dbReference>